<keyword evidence="2" id="KW-0472">Membrane</keyword>
<name>A0AAJ6ZQ13_PAPXU</name>
<feature type="compositionally biased region" description="Polar residues" evidence="1">
    <location>
        <begin position="122"/>
        <end position="133"/>
    </location>
</feature>
<feature type="compositionally biased region" description="Low complexity" evidence="1">
    <location>
        <begin position="52"/>
        <end position="66"/>
    </location>
</feature>
<evidence type="ECO:0000256" key="1">
    <source>
        <dbReference type="SAM" id="MobiDB-lite"/>
    </source>
</evidence>
<keyword evidence="2" id="KW-0812">Transmembrane</keyword>
<dbReference type="GeneID" id="106124715"/>
<dbReference type="Proteomes" id="UP000694872">
    <property type="component" value="Unplaced"/>
</dbReference>
<keyword evidence="2" id="KW-1133">Transmembrane helix</keyword>
<evidence type="ECO:0000256" key="2">
    <source>
        <dbReference type="SAM" id="Phobius"/>
    </source>
</evidence>
<dbReference type="KEGG" id="pxu:106124715"/>
<feature type="region of interest" description="Disordered" evidence="1">
    <location>
        <begin position="109"/>
        <end position="166"/>
    </location>
</feature>
<dbReference type="AlphaFoldDB" id="A0AAJ6ZQ13"/>
<accession>A0AAJ6ZQ13</accession>
<feature type="region of interest" description="Disordered" evidence="1">
    <location>
        <begin position="24"/>
        <end position="72"/>
    </location>
</feature>
<protein>
    <submittedName>
        <fullName evidence="3">Uncharacterized protein LOC106124715 isoform X1</fullName>
    </submittedName>
</protein>
<proteinExistence type="predicted"/>
<feature type="transmembrane region" description="Helical" evidence="2">
    <location>
        <begin position="75"/>
        <end position="95"/>
    </location>
</feature>
<dbReference type="RefSeq" id="XP_013177091.1">
    <property type="nucleotide sequence ID" value="XM_013321637.1"/>
</dbReference>
<feature type="compositionally biased region" description="Low complexity" evidence="1">
    <location>
        <begin position="26"/>
        <end position="41"/>
    </location>
</feature>
<gene>
    <name evidence="3" type="primary">LOC106124715</name>
</gene>
<feature type="compositionally biased region" description="Polar residues" evidence="1">
    <location>
        <begin position="147"/>
        <end position="159"/>
    </location>
</feature>
<feature type="compositionally biased region" description="Pro residues" evidence="1">
    <location>
        <begin position="42"/>
        <end position="51"/>
    </location>
</feature>
<sequence length="237" mass="26032">MNFGVRQLSLAFSKLLSICDTKKENAPAPTTTSPVATTTNVPPRPVAPAPRPTTVSTTTVVKSSPPERNMAEGDSSGGIIVFALWYIAIAVGYAMDNFFKPKERYESETNTEVLSLDETPKNQDATRTPSFFTTVPPLFTPIKATESDTVNEPEQAQETSEPHSPKVMAVSEDSFVEASPTPIEEPEQITEIFAEYVAENNVEETIGNLESNQEFLHEEIPDAQTEEVTEQVFDIDD</sequence>
<reference evidence="3" key="1">
    <citation type="submission" date="2025-08" db="UniProtKB">
        <authorList>
            <consortium name="RefSeq"/>
        </authorList>
    </citation>
    <scope>IDENTIFICATION</scope>
</reference>
<organism evidence="3">
    <name type="scientific">Papilio xuthus</name>
    <name type="common">Asian swallowtail butterfly</name>
    <dbReference type="NCBI Taxonomy" id="66420"/>
    <lineage>
        <taxon>Eukaryota</taxon>
        <taxon>Metazoa</taxon>
        <taxon>Ecdysozoa</taxon>
        <taxon>Arthropoda</taxon>
        <taxon>Hexapoda</taxon>
        <taxon>Insecta</taxon>
        <taxon>Pterygota</taxon>
        <taxon>Neoptera</taxon>
        <taxon>Endopterygota</taxon>
        <taxon>Lepidoptera</taxon>
        <taxon>Glossata</taxon>
        <taxon>Ditrysia</taxon>
        <taxon>Papilionoidea</taxon>
        <taxon>Papilionidae</taxon>
        <taxon>Papilioninae</taxon>
        <taxon>Papilio</taxon>
    </lineage>
</organism>
<evidence type="ECO:0000313" key="3">
    <source>
        <dbReference type="RefSeq" id="XP_013177091.1"/>
    </source>
</evidence>